<evidence type="ECO:0008006" key="8">
    <source>
        <dbReference type="Google" id="ProtNLM"/>
    </source>
</evidence>
<accession>A0A0D6LPA0</accession>
<dbReference type="Pfam" id="PF00618">
    <property type="entry name" value="RasGEF_N"/>
    <property type="match status" value="1"/>
</dbReference>
<dbReference type="Pfam" id="PF00617">
    <property type="entry name" value="RasGEF"/>
    <property type="match status" value="1"/>
</dbReference>
<dbReference type="Gene3D" id="1.20.900.10">
    <property type="entry name" value="Dbl homology (DH) domain"/>
    <property type="match status" value="1"/>
</dbReference>
<dbReference type="InterPro" id="IPR036964">
    <property type="entry name" value="RASGEF_cat_dom_sf"/>
</dbReference>
<evidence type="ECO:0000256" key="2">
    <source>
        <dbReference type="PROSITE-ProRule" id="PRU00135"/>
    </source>
</evidence>
<dbReference type="GO" id="GO:0005085">
    <property type="term" value="F:guanyl-nucleotide exchange factor activity"/>
    <property type="evidence" value="ECO:0007669"/>
    <property type="project" value="UniProtKB-KW"/>
</dbReference>
<reference evidence="6 7" key="1">
    <citation type="submission" date="2013-05" db="EMBL/GenBank/DDBJ databases">
        <title>Draft genome of the parasitic nematode Anyclostoma ceylanicum.</title>
        <authorList>
            <person name="Mitreva M."/>
        </authorList>
    </citation>
    <scope>NUCLEOTIDE SEQUENCE [LARGE SCALE GENOMIC DNA]</scope>
</reference>
<dbReference type="PROSITE" id="PS50003">
    <property type="entry name" value="PH_DOMAIN"/>
    <property type="match status" value="1"/>
</dbReference>
<dbReference type="Gene3D" id="1.10.840.10">
    <property type="entry name" value="Ras guanine-nucleotide exchange factors catalytic domain"/>
    <property type="match status" value="1"/>
</dbReference>
<dbReference type="PROSITE" id="PS50010">
    <property type="entry name" value="DH_2"/>
    <property type="match status" value="1"/>
</dbReference>
<evidence type="ECO:0000259" key="4">
    <source>
        <dbReference type="PROSITE" id="PS50010"/>
    </source>
</evidence>
<dbReference type="InterPro" id="IPR000651">
    <property type="entry name" value="Ras-like_Gua-exchang_fac_N"/>
</dbReference>
<dbReference type="PROSITE" id="PS50212">
    <property type="entry name" value="RASGEF_NTER"/>
    <property type="match status" value="1"/>
</dbReference>
<keyword evidence="1 2" id="KW-0344">Guanine-nucleotide releasing factor</keyword>
<dbReference type="InterPro" id="IPR008937">
    <property type="entry name" value="Ras-like_GEF"/>
</dbReference>
<dbReference type="InterPro" id="IPR001849">
    <property type="entry name" value="PH_domain"/>
</dbReference>
<dbReference type="InterPro" id="IPR023578">
    <property type="entry name" value="Ras_GEF_dom_sf"/>
</dbReference>
<dbReference type="AlphaFoldDB" id="A0A0D6LPA0"/>
<evidence type="ECO:0000313" key="6">
    <source>
        <dbReference type="EMBL" id="EPB73885.1"/>
    </source>
</evidence>
<dbReference type="InterPro" id="IPR000219">
    <property type="entry name" value="DH_dom"/>
</dbReference>
<dbReference type="PANTHER" id="PTHR23113">
    <property type="entry name" value="GUANINE NUCLEOTIDE EXCHANGE FACTOR"/>
    <property type="match status" value="1"/>
</dbReference>
<evidence type="ECO:0000256" key="1">
    <source>
        <dbReference type="ARBA" id="ARBA00022658"/>
    </source>
</evidence>
<dbReference type="InterPro" id="IPR035899">
    <property type="entry name" value="DBL_dom_sf"/>
</dbReference>
<dbReference type="SUPFAM" id="SSF48065">
    <property type="entry name" value="DBL homology domain (DH-domain)"/>
    <property type="match status" value="1"/>
</dbReference>
<sequence length="586" mass="68415">MDKVARKLFPVSCHWITKDNLGRERDKKDREKDKEIDKMSYYLIAICEGISEALMQLSNSLRNDEDDQSPGGFLSNFYEFDLDESDEEKEQNTTYESIASDFLKEERLYLRELNQVNVFRRRLESVLQDEDKVYLRLLFGNLSEIHELTMKMERTLEDSIEMSDSPCIGMGLWELAEAYEFDGYVAYMKRGRDDEPEQLLTPVIARTIEELLENKRYASLFDERITVNLMDIVDMEDSEVLRHSFRLESREKPDTTRTFTMICKTAEEKMDWMSALVTVNTKRFAEPDSEENISFEDYTSSSGIPVVKNGTVLKLVERLTYHQYTDNKYVQTFLISYRSFCTPSELLEMLIERFNVPIPNKLIQSQEMRVLSVMHQWVKNHWYDFENDPTLLESMERFLQSSCDQKLTNQHKKFCKNIITLIEKKQKQQDQEGHVNTAFDFEDTNAFQPKKPEIVWHAAKQGDVANYDLLTLHPLEIGRQLTLLHFDLYRAIKPIELVGAAWTKHDKYRRSPQLLKLTDHSTLVGTLLQYILVTISLIVAWKVGCPLFEDARSVTVNLLGIQIDCRDGITRGKGSNVCSCSRVHVY</sequence>
<name>A0A0D6LPA0_9BILA</name>
<dbReference type="GO" id="GO:0005886">
    <property type="term" value="C:plasma membrane"/>
    <property type="evidence" value="ECO:0007669"/>
    <property type="project" value="TreeGrafter"/>
</dbReference>
<feature type="domain" description="DH" evidence="4">
    <location>
        <begin position="94"/>
        <end position="187"/>
    </location>
</feature>
<organism evidence="6 7">
    <name type="scientific">Ancylostoma ceylanicum</name>
    <dbReference type="NCBI Taxonomy" id="53326"/>
    <lineage>
        <taxon>Eukaryota</taxon>
        <taxon>Metazoa</taxon>
        <taxon>Ecdysozoa</taxon>
        <taxon>Nematoda</taxon>
        <taxon>Chromadorea</taxon>
        <taxon>Rhabditida</taxon>
        <taxon>Rhabditina</taxon>
        <taxon>Rhabditomorpha</taxon>
        <taxon>Strongyloidea</taxon>
        <taxon>Ancylostomatidae</taxon>
        <taxon>Ancylostomatinae</taxon>
        <taxon>Ancylostoma</taxon>
    </lineage>
</organism>
<dbReference type="InterPro" id="IPR001895">
    <property type="entry name" value="RASGEF_cat_dom"/>
</dbReference>
<evidence type="ECO:0000259" key="5">
    <source>
        <dbReference type="PROSITE" id="PS50212"/>
    </source>
</evidence>
<gene>
    <name evidence="6" type="ORF">ANCCEY_07034</name>
</gene>
<proteinExistence type="predicted"/>
<dbReference type="Gene3D" id="1.20.870.10">
    <property type="entry name" value="Son of sevenless (SoS) protein Chain: S domain 1"/>
    <property type="match status" value="1"/>
</dbReference>
<dbReference type="SUPFAM" id="SSF50729">
    <property type="entry name" value="PH domain-like"/>
    <property type="match status" value="1"/>
</dbReference>
<dbReference type="SUPFAM" id="SSF48366">
    <property type="entry name" value="Ras GEF"/>
    <property type="match status" value="1"/>
</dbReference>
<keyword evidence="7" id="KW-1185">Reference proteome</keyword>
<feature type="domain" description="N-terminal Ras-GEF" evidence="5">
    <location>
        <begin position="303"/>
        <end position="426"/>
    </location>
</feature>
<evidence type="ECO:0000313" key="7">
    <source>
        <dbReference type="Proteomes" id="UP000054495"/>
    </source>
</evidence>
<feature type="domain" description="PH" evidence="3">
    <location>
        <begin position="225"/>
        <end position="281"/>
    </location>
</feature>
<dbReference type="Proteomes" id="UP000054495">
    <property type="component" value="Unassembled WGS sequence"/>
</dbReference>
<dbReference type="CDD" id="cd06224">
    <property type="entry name" value="REM"/>
    <property type="match status" value="1"/>
</dbReference>
<evidence type="ECO:0000259" key="3">
    <source>
        <dbReference type="PROSITE" id="PS50003"/>
    </source>
</evidence>
<dbReference type="PANTHER" id="PTHR23113:SF363">
    <property type="entry name" value="PROTEIN SON OF SEVENLESS"/>
    <property type="match status" value="1"/>
</dbReference>
<dbReference type="EMBL" id="KE124966">
    <property type="protein sequence ID" value="EPB73885.1"/>
    <property type="molecule type" value="Genomic_DNA"/>
</dbReference>
<dbReference type="SMART" id="SM00229">
    <property type="entry name" value="RasGEFN"/>
    <property type="match status" value="1"/>
</dbReference>
<dbReference type="GO" id="GO:0007265">
    <property type="term" value="P:Ras protein signal transduction"/>
    <property type="evidence" value="ECO:0007669"/>
    <property type="project" value="TreeGrafter"/>
</dbReference>
<protein>
    <recommendedName>
        <fullName evidence="8">N-terminal Ras-GEF domain-containing protein</fullName>
    </recommendedName>
</protein>